<dbReference type="PATRIC" id="fig|1122241.3.peg.1082"/>
<comment type="caution">
    <text evidence="3">The sequence shown here is derived from an EMBL/GenBank/DDBJ whole genome shotgun (WGS) entry which is preliminary data.</text>
</comment>
<dbReference type="Proteomes" id="UP000075670">
    <property type="component" value="Unassembled WGS sequence"/>
</dbReference>
<evidence type="ECO:0000313" key="3">
    <source>
        <dbReference type="EMBL" id="KYH33248.1"/>
    </source>
</evidence>
<feature type="domain" description="NERD" evidence="2">
    <location>
        <begin position="91"/>
        <end position="201"/>
    </location>
</feature>
<evidence type="ECO:0000313" key="4">
    <source>
        <dbReference type="Proteomes" id="UP000075670"/>
    </source>
</evidence>
<sequence length="255" mass="28206">MPFQIGKAGAGTREIARKRALRICLALLALIVISSVLTLTGNKLLHLNTWVTSLLGYLTIGMGIGFLISVIKVSTGKDGKEIETAITRAVKGAKAEEKISEILDGLPKEFAVFNDFPCPMGNIDHIVVGPTGVFVIETKSHTGEITTSPEGKLLRDGKPLEKDFLKQVLDQCFWLKEKMSGRGIKVPYINAVVVFTRAFVKVYQPVKGVRVVNKKWLLNYITETKNNLGIDERRQVFWHLLAIKSTESDAFHSGQ</sequence>
<dbReference type="OrthoDB" id="9813328at2"/>
<dbReference type="EMBL" id="LTBC01000002">
    <property type="protein sequence ID" value="KYH33248.1"/>
    <property type="molecule type" value="Genomic_DNA"/>
</dbReference>
<evidence type="ECO:0000256" key="1">
    <source>
        <dbReference type="SAM" id="Phobius"/>
    </source>
</evidence>
<keyword evidence="4" id="KW-1185">Reference proteome</keyword>
<name>A0A151B022_9FIRM</name>
<organism evidence="3 4">
    <name type="scientific">Moorella mulderi DSM 14980</name>
    <dbReference type="NCBI Taxonomy" id="1122241"/>
    <lineage>
        <taxon>Bacteria</taxon>
        <taxon>Bacillati</taxon>
        <taxon>Bacillota</taxon>
        <taxon>Clostridia</taxon>
        <taxon>Neomoorellales</taxon>
        <taxon>Neomoorellaceae</taxon>
        <taxon>Neomoorella</taxon>
    </lineage>
</organism>
<gene>
    <name evidence="3" type="ORF">MOMUL_10320</name>
</gene>
<feature type="transmembrane region" description="Helical" evidence="1">
    <location>
        <begin position="20"/>
        <end position="38"/>
    </location>
</feature>
<reference evidence="3 4" key="1">
    <citation type="submission" date="2016-02" db="EMBL/GenBank/DDBJ databases">
        <title>Genome sequence of Moorella mulderi DSM 14980.</title>
        <authorList>
            <person name="Poehlein A."/>
            <person name="Daniel R."/>
        </authorList>
    </citation>
    <scope>NUCLEOTIDE SEQUENCE [LARGE SCALE GENOMIC DNA]</scope>
    <source>
        <strain evidence="3 4">DSM 14980</strain>
    </source>
</reference>
<evidence type="ECO:0000259" key="2">
    <source>
        <dbReference type="PROSITE" id="PS50965"/>
    </source>
</evidence>
<dbReference type="AlphaFoldDB" id="A0A151B022"/>
<proteinExistence type="predicted"/>
<feature type="transmembrane region" description="Helical" evidence="1">
    <location>
        <begin position="50"/>
        <end position="71"/>
    </location>
</feature>
<protein>
    <submittedName>
        <fullName evidence="3">Nuclease-related domain protein</fullName>
    </submittedName>
</protein>
<accession>A0A151B022</accession>
<keyword evidence="1" id="KW-0812">Transmembrane</keyword>
<dbReference type="Pfam" id="PF08378">
    <property type="entry name" value="NERD"/>
    <property type="match status" value="1"/>
</dbReference>
<dbReference type="RefSeq" id="WP_062282342.1">
    <property type="nucleotide sequence ID" value="NZ_LTBC01000002.1"/>
</dbReference>
<dbReference type="InterPro" id="IPR011528">
    <property type="entry name" value="NERD"/>
</dbReference>
<keyword evidence="1" id="KW-1133">Transmembrane helix</keyword>
<keyword evidence="1" id="KW-0472">Membrane</keyword>
<dbReference type="PROSITE" id="PS50965">
    <property type="entry name" value="NERD"/>
    <property type="match status" value="1"/>
</dbReference>